<sequence>MTDGYRIGTLSTARGQSRLVDRGKVPEAVSSSRSVDTTQYFVSQPDVAYSTDGLLFHVWAANDRSDPSVPRFDIFWTVEDTDTGAEILSSQGLTVLSDVWNPRIVACGNQVIMCWSASGAQNIMCQTWNANALAWNTPFALVSDAAPGGNFPIFAMGSDGSFAYVAYQQTGNKIRVLKVTPSTGASVASMNSAYAAPAGTISGEFSVSATANEGVWIAWCNIDASNNITVRASRFNAALTSETTAPFVVHGGQLGEHCTTGICRITPTQAVVLLGLRNNLATRADASQSWMAAPVVTTSGTIAGNASVANRRTYWAIPGSLPFVASTDPVRVYAWCYVGGAYMSTGAAGTFPATSEQALQYTFVLVDLRCDDTSSSQYVARPITWQAPRYAVPDNRYRGQRNPASFPVFAPPNAVALPNGDWVTDCIVRKNAATRVGLQAVRASFGGPNRFVAAELGRSLIMTPGFRWDGERLAELSFVYWPQQISDFTLSATGGNLQCGKQYAYRVLYEWVDATGAVERSQPSDVAIVTTPGTAGTSTGQVVFRAPCLTITTKQDNDSVVAVSNGVRLVVYRAGPLDVDPFTFYRVHSDNETPKNSVTSPFITITDTAADFAASVPLGTPKVQPDRLYTLGGVLPNVMPAGFTSVATYRNRSWIAYGNTVSYSKAFVAGEAISFTDAFEVPLDDDESITALWALDDALYIATPRRIYVLQGDGPNDAGGANDLGTPNRVATDYGVVDQRSVVNTPMGTMFQSAVGLTLMTRGRSVSPEPVGARVRDLLAAFPEVTSACLHPKGRYVTFCVRHPVPDASGVLRGVRLVYDYATDRWSYDAMFSELNADTPQSASLALHNEVASRGRVYFLRPDIGTQTLFLESQNYLDDGTWTQMALTLAEVHPAGLQGYVGFKKWTLLAERFTPNSLTLSWFKDYESSAFDTFSWSGPDAQVMNNVSVHKAMSMRLRIADAPPDGAPVGTGRGAAFIGLAVEVDPLDNKTIRLPAIQKG</sequence>
<gene>
    <name evidence="1" type="ORF">LZC94_47225</name>
</gene>
<proteinExistence type="predicted"/>
<dbReference type="Proteomes" id="UP001370348">
    <property type="component" value="Chromosome"/>
</dbReference>
<protein>
    <submittedName>
        <fullName evidence="1">Uncharacterized protein</fullName>
    </submittedName>
</protein>
<organism evidence="1 2">
    <name type="scientific">Pendulispora albinea</name>
    <dbReference type="NCBI Taxonomy" id="2741071"/>
    <lineage>
        <taxon>Bacteria</taxon>
        <taxon>Pseudomonadati</taxon>
        <taxon>Myxococcota</taxon>
        <taxon>Myxococcia</taxon>
        <taxon>Myxococcales</taxon>
        <taxon>Sorangiineae</taxon>
        <taxon>Pendulisporaceae</taxon>
        <taxon>Pendulispora</taxon>
    </lineage>
</organism>
<accession>A0ABZ2M201</accession>
<name>A0ABZ2M201_9BACT</name>
<evidence type="ECO:0000313" key="2">
    <source>
        <dbReference type="Proteomes" id="UP001370348"/>
    </source>
</evidence>
<dbReference type="RefSeq" id="WP_394825028.1">
    <property type="nucleotide sequence ID" value="NZ_CP089984.1"/>
</dbReference>
<keyword evidence="2" id="KW-1185">Reference proteome</keyword>
<reference evidence="1 2" key="1">
    <citation type="submission" date="2021-12" db="EMBL/GenBank/DDBJ databases">
        <title>Discovery of the Pendulisporaceae a myxobacterial family with distinct sporulation behavior and unique specialized metabolism.</title>
        <authorList>
            <person name="Garcia R."/>
            <person name="Popoff A."/>
            <person name="Bader C.D."/>
            <person name="Loehr J."/>
            <person name="Walesch S."/>
            <person name="Walt C."/>
            <person name="Boldt J."/>
            <person name="Bunk B."/>
            <person name="Haeckl F.J.F.P.J."/>
            <person name="Gunesch A.P."/>
            <person name="Birkelbach J."/>
            <person name="Nuebel U."/>
            <person name="Pietschmann T."/>
            <person name="Bach T."/>
            <person name="Mueller R."/>
        </authorList>
    </citation>
    <scope>NUCLEOTIDE SEQUENCE [LARGE SCALE GENOMIC DNA]</scope>
    <source>
        <strain evidence="1 2">MSr11954</strain>
    </source>
</reference>
<dbReference type="EMBL" id="CP089984">
    <property type="protein sequence ID" value="WXB15402.1"/>
    <property type="molecule type" value="Genomic_DNA"/>
</dbReference>
<evidence type="ECO:0000313" key="1">
    <source>
        <dbReference type="EMBL" id="WXB15402.1"/>
    </source>
</evidence>